<keyword evidence="4" id="KW-1185">Reference proteome</keyword>
<keyword evidence="3" id="KW-0966">Cell projection</keyword>
<dbReference type="Pfam" id="PF03963">
    <property type="entry name" value="FlgD"/>
    <property type="match status" value="1"/>
</dbReference>
<comment type="caution">
    <text evidence="3">The sequence shown here is derived from an EMBL/GenBank/DDBJ whole genome shotgun (WGS) entry which is preliminary data.</text>
</comment>
<keyword evidence="3" id="KW-0282">Flagellum</keyword>
<name>A0A161PM26_9BACI</name>
<sequence>MSQPISNDLWYSNLEPTTRSASSNVLGKDDFLKILITQLQNQDPANPMDDREFIAQMAQFSSLEQMTNMNQNISQMMDMQITQNLVTHSELIGKEIQWMQLIDNEDGHRPEVQYLENKVQSVKIESDGSIRLLLDNNTWISNYQLVQVEPVKNGTDDTQGEQKE</sequence>
<comment type="similarity">
    <text evidence="1">Belongs to the FlgD family.</text>
</comment>
<evidence type="ECO:0000256" key="1">
    <source>
        <dbReference type="ARBA" id="ARBA00010577"/>
    </source>
</evidence>
<gene>
    <name evidence="3" type="ORF">AZF04_01585</name>
</gene>
<accession>A0A161PM26</accession>
<dbReference type="GO" id="GO:0044781">
    <property type="term" value="P:bacterial-type flagellum organization"/>
    <property type="evidence" value="ECO:0007669"/>
    <property type="project" value="UniProtKB-KW"/>
</dbReference>
<dbReference type="Proteomes" id="UP000075806">
    <property type="component" value="Unassembled WGS sequence"/>
</dbReference>
<protein>
    <submittedName>
        <fullName evidence="3">Flagellar biosynthesis protein FlgD</fullName>
    </submittedName>
</protein>
<evidence type="ECO:0000313" key="4">
    <source>
        <dbReference type="Proteomes" id="UP000075806"/>
    </source>
</evidence>
<keyword evidence="2" id="KW-1005">Bacterial flagellum biogenesis</keyword>
<dbReference type="RefSeq" id="WP_061947285.1">
    <property type="nucleotide sequence ID" value="NZ_LTAO01000001.1"/>
</dbReference>
<keyword evidence="3" id="KW-0969">Cilium</keyword>
<dbReference type="InterPro" id="IPR005648">
    <property type="entry name" value="FlgD"/>
</dbReference>
<dbReference type="AlphaFoldDB" id="A0A161PM26"/>
<evidence type="ECO:0000313" key="3">
    <source>
        <dbReference type="EMBL" id="KYG35053.1"/>
    </source>
</evidence>
<dbReference type="EMBL" id="LTAO01000001">
    <property type="protein sequence ID" value="KYG35053.1"/>
    <property type="molecule type" value="Genomic_DNA"/>
</dbReference>
<dbReference type="STRING" id="519424.AZF04_01585"/>
<dbReference type="OrthoDB" id="280334at2"/>
<organism evidence="3 4">
    <name type="scientific">Alkalihalobacillus trypoxylicola</name>
    <dbReference type="NCBI Taxonomy" id="519424"/>
    <lineage>
        <taxon>Bacteria</taxon>
        <taxon>Bacillati</taxon>
        <taxon>Bacillota</taxon>
        <taxon>Bacilli</taxon>
        <taxon>Bacillales</taxon>
        <taxon>Bacillaceae</taxon>
        <taxon>Alkalihalobacillus</taxon>
    </lineage>
</organism>
<evidence type="ECO:0000256" key="2">
    <source>
        <dbReference type="ARBA" id="ARBA00022795"/>
    </source>
</evidence>
<proteinExistence type="inferred from homology"/>
<reference evidence="3" key="1">
    <citation type="submission" date="2016-02" db="EMBL/GenBank/DDBJ databases">
        <title>Genome sequence of Bacillus trypoxylicola KCTC 13244(T).</title>
        <authorList>
            <person name="Jeong H."/>
            <person name="Park S.-H."/>
            <person name="Choi S.-K."/>
        </authorList>
    </citation>
    <scope>NUCLEOTIDE SEQUENCE [LARGE SCALE GENOMIC DNA]</scope>
    <source>
        <strain evidence="3">KCTC 13244</strain>
    </source>
</reference>
<dbReference type="NCBIfam" id="NF007197">
    <property type="entry name" value="PRK09618.1"/>
    <property type="match status" value="1"/>
</dbReference>